<evidence type="ECO:0000256" key="3">
    <source>
        <dbReference type="ARBA" id="ARBA00037247"/>
    </source>
</evidence>
<evidence type="ECO:0000259" key="9">
    <source>
        <dbReference type="Pfam" id="PF13193"/>
    </source>
</evidence>
<evidence type="ECO:0000259" key="8">
    <source>
        <dbReference type="Pfam" id="PF00501"/>
    </source>
</evidence>
<dbReference type="GO" id="GO:0031956">
    <property type="term" value="F:medium-chain fatty acid-CoA ligase activity"/>
    <property type="evidence" value="ECO:0007669"/>
    <property type="project" value="UniProtKB-EC"/>
</dbReference>
<dbReference type="FunFam" id="3.30.300.30:FF:000008">
    <property type="entry name" value="2,3-dihydroxybenzoate-AMP ligase"/>
    <property type="match status" value="1"/>
</dbReference>
<dbReference type="OrthoDB" id="10253115at2759"/>
<dbReference type="Gene3D" id="3.40.50.12780">
    <property type="entry name" value="N-terminal domain of ligase-like"/>
    <property type="match status" value="1"/>
</dbReference>
<comment type="caution">
    <text evidence="10">The sequence shown here is derived from an EMBL/GenBank/DDBJ whole genome shotgun (WGS) entry which is preliminary data.</text>
</comment>
<evidence type="ECO:0000256" key="7">
    <source>
        <dbReference type="ARBA" id="ARBA00048277"/>
    </source>
</evidence>
<evidence type="ECO:0000256" key="2">
    <source>
        <dbReference type="ARBA" id="ARBA00022598"/>
    </source>
</evidence>
<dbReference type="Pfam" id="PF00501">
    <property type="entry name" value="AMP-binding"/>
    <property type="match status" value="1"/>
</dbReference>
<dbReference type="Pfam" id="PF13193">
    <property type="entry name" value="AMP-binding_C"/>
    <property type="match status" value="1"/>
</dbReference>
<evidence type="ECO:0000256" key="5">
    <source>
        <dbReference type="ARBA" id="ARBA00039638"/>
    </source>
</evidence>
<evidence type="ECO:0000256" key="6">
    <source>
        <dbReference type="ARBA" id="ARBA00047319"/>
    </source>
</evidence>
<accession>A0A443QV11</accession>
<comment type="function">
    <text evidence="3">Acyl-CoA synthases catalyze the initial reaction in fatty acid metabolism, by forming a thioester with CoA. Has some preference toward medium-chain substrates. Plays a role in adipocyte differentiation.</text>
</comment>
<proteinExistence type="inferred from homology"/>
<dbReference type="Gene3D" id="3.30.300.30">
    <property type="match status" value="1"/>
</dbReference>
<organism evidence="10 11">
    <name type="scientific">Dinothrombium tinctorium</name>
    <dbReference type="NCBI Taxonomy" id="1965070"/>
    <lineage>
        <taxon>Eukaryota</taxon>
        <taxon>Metazoa</taxon>
        <taxon>Ecdysozoa</taxon>
        <taxon>Arthropoda</taxon>
        <taxon>Chelicerata</taxon>
        <taxon>Arachnida</taxon>
        <taxon>Acari</taxon>
        <taxon>Acariformes</taxon>
        <taxon>Trombidiformes</taxon>
        <taxon>Prostigmata</taxon>
        <taxon>Anystina</taxon>
        <taxon>Parasitengona</taxon>
        <taxon>Trombidioidea</taxon>
        <taxon>Trombidiidae</taxon>
        <taxon>Dinothrombium</taxon>
    </lineage>
</organism>
<keyword evidence="2" id="KW-0436">Ligase</keyword>
<feature type="domain" description="AMP-binding enzyme C-terminal" evidence="9">
    <location>
        <begin position="506"/>
        <end position="582"/>
    </location>
</feature>
<dbReference type="AlphaFoldDB" id="A0A443QV11"/>
<dbReference type="SUPFAM" id="SSF56801">
    <property type="entry name" value="Acetyl-CoA synthetase-like"/>
    <property type="match status" value="1"/>
</dbReference>
<comment type="catalytic activity">
    <reaction evidence="6">
        <text>octanoate + ATP + CoA = octanoyl-CoA + AMP + diphosphate</text>
        <dbReference type="Rhea" id="RHEA:33631"/>
        <dbReference type="ChEBI" id="CHEBI:25646"/>
        <dbReference type="ChEBI" id="CHEBI:30616"/>
        <dbReference type="ChEBI" id="CHEBI:33019"/>
        <dbReference type="ChEBI" id="CHEBI:57287"/>
        <dbReference type="ChEBI" id="CHEBI:57386"/>
        <dbReference type="ChEBI" id="CHEBI:456215"/>
    </reaction>
</comment>
<sequence length="601" mass="67038">MKLPLRQFLKTNVSAFQRKINIRFDQRALLTTDDSLPPYVDYPWSYAFGKSKRSLNNRTVAELLQINAQKDGLKTAVASHHENIVKSFSELDADVTSLAAGLHHELGIRRGDVVGIWSFNTYNWIMIQYACAKIGAIVCTINPVYKLPELEYVLRAAKVKSLFMPGRKSKQHPANNHFELISQSQVVHNPDKENHLSHIVVIDGETQSGKIGYIDSLSLNDVMRKDSTVPTEVLSKIQSDDPFYIMFTSGTTGKPKGATLSHHTVVNNALLAASRIQDPDNLVTCLPLPLFHSFAATLGSILMSCVPGTVVLPGYWFNTKAVVDSIIKNRCTVLLATPTIIIDILSYIKQSKIVIDSLKTIILGAASVPIEVAHEIQTVIPSATDIRIGFGATELGPCTTVSESTDSVESRLETVGRPLDFIELKVVDPHTLELLKIDERGELLVRGHNVMLGYWGQPEKTKEVITPAGWYRTGDIATMDKNGYIRIVGRTKEMIIRGGENIYPREVEEILHQHPNVEVAGVCGVPDKRVGEELCAWIKLKNSKEQITPEDIKEFCKDKLTYFKIPKYIMFVEHFPMTATGKMQKFIMSEKSSEILGIKKN</sequence>
<feature type="domain" description="AMP-dependent synthetase/ligase" evidence="8">
    <location>
        <begin position="67"/>
        <end position="455"/>
    </location>
</feature>
<dbReference type="PROSITE" id="PS00455">
    <property type="entry name" value="AMP_BINDING"/>
    <property type="match status" value="1"/>
</dbReference>
<evidence type="ECO:0000313" key="11">
    <source>
        <dbReference type="Proteomes" id="UP000285301"/>
    </source>
</evidence>
<dbReference type="InterPro" id="IPR020845">
    <property type="entry name" value="AMP-binding_CS"/>
</dbReference>
<dbReference type="EC" id="6.2.1.2" evidence="4"/>
<reference evidence="10 11" key="1">
    <citation type="journal article" date="2018" name="Gigascience">
        <title>Genomes of trombidid mites reveal novel predicted allergens and laterally-transferred genes associated with secondary metabolism.</title>
        <authorList>
            <person name="Dong X."/>
            <person name="Chaisiri K."/>
            <person name="Xia D."/>
            <person name="Armstrong S.D."/>
            <person name="Fang Y."/>
            <person name="Donnelly M.J."/>
            <person name="Kadowaki T."/>
            <person name="McGarry J.W."/>
            <person name="Darby A.C."/>
            <person name="Makepeace B.L."/>
        </authorList>
    </citation>
    <scope>NUCLEOTIDE SEQUENCE [LARGE SCALE GENOMIC DNA]</scope>
    <source>
        <strain evidence="10">UoL-WK</strain>
    </source>
</reference>
<dbReference type="EMBL" id="NCKU01003834">
    <property type="protein sequence ID" value="RWS06862.1"/>
    <property type="molecule type" value="Genomic_DNA"/>
</dbReference>
<comment type="similarity">
    <text evidence="1">Belongs to the ATP-dependent AMP-binding enzyme family.</text>
</comment>
<dbReference type="InterPro" id="IPR042099">
    <property type="entry name" value="ANL_N_sf"/>
</dbReference>
<dbReference type="InterPro" id="IPR045851">
    <property type="entry name" value="AMP-bd_C_sf"/>
</dbReference>
<gene>
    <name evidence="10" type="ORF">B4U79_11818</name>
</gene>
<keyword evidence="11" id="KW-1185">Reference proteome</keyword>
<evidence type="ECO:0000256" key="1">
    <source>
        <dbReference type="ARBA" id="ARBA00006432"/>
    </source>
</evidence>
<evidence type="ECO:0000256" key="4">
    <source>
        <dbReference type="ARBA" id="ARBA00039009"/>
    </source>
</evidence>
<dbReference type="STRING" id="1965070.A0A443QV11"/>
<evidence type="ECO:0000313" key="10">
    <source>
        <dbReference type="EMBL" id="RWS06862.1"/>
    </source>
</evidence>
<dbReference type="InterPro" id="IPR025110">
    <property type="entry name" value="AMP-bd_C"/>
</dbReference>
<name>A0A443QV11_9ACAR</name>
<dbReference type="Proteomes" id="UP000285301">
    <property type="component" value="Unassembled WGS sequence"/>
</dbReference>
<protein>
    <recommendedName>
        <fullName evidence="5">Medium-chain acyl-CoA ligase ACSF2, mitochondrial</fullName>
        <ecNumber evidence="4">6.2.1.2</ecNumber>
    </recommendedName>
</protein>
<comment type="catalytic activity">
    <reaction evidence="7">
        <text>a medium-chain fatty acid + ATP + CoA = a medium-chain fatty acyl-CoA + AMP + diphosphate</text>
        <dbReference type="Rhea" id="RHEA:48340"/>
        <dbReference type="ChEBI" id="CHEBI:30616"/>
        <dbReference type="ChEBI" id="CHEBI:33019"/>
        <dbReference type="ChEBI" id="CHEBI:57287"/>
        <dbReference type="ChEBI" id="CHEBI:59558"/>
        <dbReference type="ChEBI" id="CHEBI:90546"/>
        <dbReference type="ChEBI" id="CHEBI:456215"/>
        <dbReference type="EC" id="6.2.1.2"/>
    </reaction>
</comment>
<dbReference type="PANTHER" id="PTHR43201">
    <property type="entry name" value="ACYL-COA SYNTHETASE"/>
    <property type="match status" value="1"/>
</dbReference>
<dbReference type="InterPro" id="IPR000873">
    <property type="entry name" value="AMP-dep_synth/lig_dom"/>
</dbReference>
<dbReference type="PANTHER" id="PTHR43201:SF5">
    <property type="entry name" value="MEDIUM-CHAIN ACYL-COA LIGASE ACSF2, MITOCHONDRIAL"/>
    <property type="match status" value="1"/>
</dbReference>
<dbReference type="GO" id="GO:0006631">
    <property type="term" value="P:fatty acid metabolic process"/>
    <property type="evidence" value="ECO:0007669"/>
    <property type="project" value="TreeGrafter"/>
</dbReference>